<evidence type="ECO:0000313" key="2">
    <source>
        <dbReference type="Proteomes" id="UP001239909"/>
    </source>
</evidence>
<sequence length="80" mass="8738">MHRRVVAECGLQRQGRANGGMVREGDARILIEQPDRVNTAGFDLPGRSAAPVGGRFTVAVVGFFMVNRTGTVEVDLVRWL</sequence>
<organism evidence="1 2">
    <name type="scientific">Paralimibaculum aggregatum</name>
    <dbReference type="NCBI Taxonomy" id="3036245"/>
    <lineage>
        <taxon>Bacteria</taxon>
        <taxon>Pseudomonadati</taxon>
        <taxon>Pseudomonadota</taxon>
        <taxon>Alphaproteobacteria</taxon>
        <taxon>Rhodobacterales</taxon>
        <taxon>Paracoccaceae</taxon>
        <taxon>Paralimibaculum</taxon>
    </lineage>
</organism>
<evidence type="ECO:0000313" key="1">
    <source>
        <dbReference type="EMBL" id="GMG82390.1"/>
    </source>
</evidence>
<proteinExistence type="predicted"/>
<reference evidence="1 2" key="1">
    <citation type="submission" date="2023-04" db="EMBL/GenBank/DDBJ databases">
        <title>Marinoamorphus aggregata gen. nov., sp. Nov., isolate from tissue of brittle star Ophioplocus japonicus.</title>
        <authorList>
            <person name="Kawano K."/>
            <person name="Sawayama S."/>
            <person name="Nakagawa S."/>
        </authorList>
    </citation>
    <scope>NUCLEOTIDE SEQUENCE [LARGE SCALE GENOMIC DNA]</scope>
    <source>
        <strain evidence="1 2">NKW23</strain>
    </source>
</reference>
<protein>
    <submittedName>
        <fullName evidence="1">Uncharacterized protein</fullName>
    </submittedName>
</protein>
<comment type="caution">
    <text evidence="1">The sequence shown here is derived from an EMBL/GenBank/DDBJ whole genome shotgun (WGS) entry which is preliminary data.</text>
</comment>
<keyword evidence="2" id="KW-1185">Reference proteome</keyword>
<dbReference type="Proteomes" id="UP001239909">
    <property type="component" value="Unassembled WGS sequence"/>
</dbReference>
<name>A0ABQ6LPR9_9RHOB</name>
<accession>A0ABQ6LPR9</accession>
<gene>
    <name evidence="1" type="ORF">LNKW23_16030</name>
</gene>
<dbReference type="EMBL" id="BSYI01000010">
    <property type="protein sequence ID" value="GMG82390.1"/>
    <property type="molecule type" value="Genomic_DNA"/>
</dbReference>